<gene>
    <name evidence="1" type="primary">DKFZp459O1023</name>
    <name evidence="2" type="synonym">GOLT1B</name>
</gene>
<keyword evidence="3" id="KW-1185">Reference proteome</keyword>
<dbReference type="Ensembl" id="ENSPPYT00000046907.1">
    <property type="protein sequence ID" value="ENSPPYP00000037832.1"/>
    <property type="gene ID" value="ENSPPYG00000004353.3"/>
</dbReference>
<reference evidence="2 3" key="2">
    <citation type="submission" date="2008-02" db="EMBL/GenBank/DDBJ databases">
        <title>A 6x draft sequence assembly of the Pongo pygmaeus abelii genome.</title>
        <authorList>
            <person name="Wilson R.K."/>
            <person name="Mardis E."/>
        </authorList>
    </citation>
    <scope>NUCLEOTIDE SEQUENCE [LARGE SCALE GENOMIC DNA]</scope>
</reference>
<dbReference type="GeneID" id="100173477"/>
<sequence>MISLTDTQSFICSRLGFCNWFRKNIQILLPKT</sequence>
<name>Q5R6R4_PONAB</name>
<dbReference type="CTD" id="51026"/>
<evidence type="ECO:0000313" key="1">
    <source>
        <dbReference type="EMBL" id="CAH92546.1"/>
    </source>
</evidence>
<dbReference type="KEGG" id="pon:100173477"/>
<proteinExistence type="evidence at transcript level"/>
<dbReference type="Proteomes" id="UP000001595">
    <property type="component" value="Chromosome 12"/>
</dbReference>
<reference evidence="2" key="3">
    <citation type="submission" date="2025-05" db="UniProtKB">
        <authorList>
            <consortium name="Ensembl"/>
        </authorList>
    </citation>
    <scope>IDENTIFICATION</scope>
</reference>
<dbReference type="OrthoDB" id="204784at2759"/>
<dbReference type="AlphaFoldDB" id="Q5R6R4"/>
<dbReference type="EMBL" id="CR860421">
    <property type="protein sequence ID" value="CAH92546.1"/>
    <property type="molecule type" value="mRNA"/>
</dbReference>
<organism evidence="1">
    <name type="scientific">Pongo abelii</name>
    <name type="common">Sumatran orangutan</name>
    <name type="synonym">Pongo pygmaeus abelii</name>
    <dbReference type="NCBI Taxonomy" id="9601"/>
    <lineage>
        <taxon>Eukaryota</taxon>
        <taxon>Metazoa</taxon>
        <taxon>Chordata</taxon>
        <taxon>Craniata</taxon>
        <taxon>Vertebrata</taxon>
        <taxon>Euteleostomi</taxon>
        <taxon>Mammalia</taxon>
        <taxon>Eutheria</taxon>
        <taxon>Euarchontoglires</taxon>
        <taxon>Primates</taxon>
        <taxon>Haplorrhini</taxon>
        <taxon>Catarrhini</taxon>
        <taxon>Hominidae</taxon>
        <taxon>Pongo</taxon>
    </lineage>
</organism>
<accession>Q5R6R4</accession>
<dbReference type="RefSeq" id="NP_001126490.1">
    <property type="nucleotide sequence ID" value="NM_001133018.1"/>
</dbReference>
<evidence type="ECO:0000313" key="3">
    <source>
        <dbReference type="Proteomes" id="UP000001595"/>
    </source>
</evidence>
<protein>
    <submittedName>
        <fullName evidence="2">Golgi transport 1B</fullName>
    </submittedName>
    <submittedName>
        <fullName evidence="1">Uncharacterized protein DKFZp459O1023</fullName>
    </submittedName>
</protein>
<reference evidence="1" key="1">
    <citation type="submission" date="2004-11" db="EMBL/GenBank/DDBJ databases">
        <authorList>
            <consortium name="The German cDNA Consortium"/>
            <person name="Poustka A."/>
            <person name="Albert R."/>
            <person name="Moosmayer P."/>
            <person name="Schupp I."/>
            <person name="Wellenreuther R."/>
            <person name="Mewes H.W."/>
            <person name="Weil B."/>
            <person name="Amid C."/>
            <person name="Osanger A."/>
            <person name="Fobo G."/>
            <person name="Han M."/>
            <person name="Wiemann S."/>
        </authorList>
    </citation>
    <scope>NUCLEOTIDE SEQUENCE</scope>
    <source>
        <tissue evidence="1">Cortex</tissue>
    </source>
</reference>
<evidence type="ECO:0000313" key="2">
    <source>
        <dbReference type="Ensembl" id="ENSPPYP00000037832.1"/>
    </source>
</evidence>
<dbReference type="GeneTree" id="ENSGT00390000014507"/>